<dbReference type="AlphaFoldDB" id="A0A8J3S150"/>
<dbReference type="InterPro" id="IPR025339">
    <property type="entry name" value="DUF4245"/>
</dbReference>
<keyword evidence="2" id="KW-1133">Transmembrane helix</keyword>
<evidence type="ECO:0008006" key="5">
    <source>
        <dbReference type="Google" id="ProtNLM"/>
    </source>
</evidence>
<name>A0A8J3S150_PLARO</name>
<dbReference type="EMBL" id="BOOI01000029">
    <property type="protein sequence ID" value="GIH84960.1"/>
    <property type="molecule type" value="Genomic_DNA"/>
</dbReference>
<evidence type="ECO:0000256" key="2">
    <source>
        <dbReference type="SAM" id="Phobius"/>
    </source>
</evidence>
<keyword evidence="2" id="KW-0812">Transmembrane</keyword>
<protein>
    <recommendedName>
        <fullName evidence="5">Secreted protein</fullName>
    </recommendedName>
</protein>
<comment type="caution">
    <text evidence="3">The sequence shown here is derived from an EMBL/GenBank/DDBJ whole genome shotgun (WGS) entry which is preliminary data.</text>
</comment>
<dbReference type="Pfam" id="PF14030">
    <property type="entry name" value="DUF4245"/>
    <property type="match status" value="1"/>
</dbReference>
<evidence type="ECO:0000313" key="4">
    <source>
        <dbReference type="Proteomes" id="UP000655044"/>
    </source>
</evidence>
<feature type="transmembrane region" description="Helical" evidence="2">
    <location>
        <begin position="7"/>
        <end position="30"/>
    </location>
</feature>
<evidence type="ECO:0000313" key="3">
    <source>
        <dbReference type="EMBL" id="GIH84960.1"/>
    </source>
</evidence>
<proteinExistence type="predicted"/>
<gene>
    <name evidence="3" type="ORF">Pro02_33680</name>
</gene>
<keyword evidence="2" id="KW-0472">Membrane</keyword>
<feature type="region of interest" description="Disordered" evidence="1">
    <location>
        <begin position="169"/>
        <end position="212"/>
    </location>
</feature>
<organism evidence="3 4">
    <name type="scientific">Planobispora rosea</name>
    <dbReference type="NCBI Taxonomy" id="35762"/>
    <lineage>
        <taxon>Bacteria</taxon>
        <taxon>Bacillati</taxon>
        <taxon>Actinomycetota</taxon>
        <taxon>Actinomycetes</taxon>
        <taxon>Streptosporangiales</taxon>
        <taxon>Streptosporangiaceae</taxon>
        <taxon>Planobispora</taxon>
    </lineage>
</organism>
<keyword evidence="4" id="KW-1185">Reference proteome</keyword>
<accession>A0A8J3S150</accession>
<feature type="compositionally biased region" description="Low complexity" evidence="1">
    <location>
        <begin position="180"/>
        <end position="212"/>
    </location>
</feature>
<dbReference type="RefSeq" id="WP_189242188.1">
    <property type="nucleotide sequence ID" value="NZ_BMQP01000010.1"/>
</dbReference>
<dbReference type="Proteomes" id="UP000655044">
    <property type="component" value="Unassembled WGS sequence"/>
</dbReference>
<reference evidence="3" key="1">
    <citation type="submission" date="2021-01" db="EMBL/GenBank/DDBJ databases">
        <title>Whole genome shotgun sequence of Planobispora rosea NBRC 15558.</title>
        <authorList>
            <person name="Komaki H."/>
            <person name="Tamura T."/>
        </authorList>
    </citation>
    <scope>NUCLEOTIDE SEQUENCE</scope>
    <source>
        <strain evidence="3">NBRC 15558</strain>
    </source>
</reference>
<evidence type="ECO:0000256" key="1">
    <source>
        <dbReference type="SAM" id="MobiDB-lite"/>
    </source>
</evidence>
<sequence length="212" mass="22590">MQRFTQGFYGYVFAMGVCLVGVVAFLLVAAPKGGPARVPEINYSIDAANMRRAAPYQVWTPEPVPANWVPNSSRMTNQKGVVTWRLGFATATRKHAMLIQSDEKPAAGFASRMANSNRATGTVQIAGETWEQRFREDKNQRSLVRLLPDSTVVVTGTAGWDELTALATALKRQPRPTENPSASPSASPSVSPAVTSSPAPASTATPSPSATG</sequence>